<evidence type="ECO:0000256" key="4">
    <source>
        <dbReference type="ARBA" id="ARBA00022679"/>
    </source>
</evidence>
<accession>A0A916WY52</accession>
<dbReference type="PANTHER" id="PTHR43179:SF12">
    <property type="entry name" value="GALACTOFURANOSYLTRANSFERASE GLFT2"/>
    <property type="match status" value="1"/>
</dbReference>
<feature type="domain" description="Glycosyltransferase 2-like" evidence="6">
    <location>
        <begin position="41"/>
        <end position="180"/>
    </location>
</feature>
<evidence type="ECO:0000256" key="2">
    <source>
        <dbReference type="ARBA" id="ARBA00006739"/>
    </source>
</evidence>
<sequence length="310" mass="34799">MEGTLSTPDSRPVLSSSAQSRPVRRPTVGVAMLHMGDRPVELRRALATLRAQQGVELDVVLVGNGWQPEGLPDWVRTVHLPENVGIPEGRNVAAREVRGEFIYFYDDDAALPAVDVIARLARRLDSDERIAVVQPRGVDPDGRPTPRRWVPRFDVRDGGRAGPAAWFWEAAVLVRRKAFEQAGGWPGHFFFGHEGVDLAWRLVDLGWRIEYLPSVVIHHPATAATRHRIYFHTNARNRVWVAKRNLPAPLVPVYLSFWTGLTIVRVHDQRALRTWAGGFLEGVRTSAGDRRPMSWRTVGRLARAGRPPVV</sequence>
<protein>
    <submittedName>
        <fullName evidence="7">Glycosyl transferase</fullName>
    </submittedName>
</protein>
<dbReference type="EMBL" id="BMHI01000005">
    <property type="protein sequence ID" value="GGB38927.1"/>
    <property type="molecule type" value="Genomic_DNA"/>
</dbReference>
<comment type="caution">
    <text evidence="7">The sequence shown here is derived from an EMBL/GenBank/DDBJ whole genome shotgun (WGS) entry which is preliminary data.</text>
</comment>
<feature type="compositionally biased region" description="Polar residues" evidence="5">
    <location>
        <begin position="1"/>
        <end position="20"/>
    </location>
</feature>
<dbReference type="PANTHER" id="PTHR43179">
    <property type="entry name" value="RHAMNOSYLTRANSFERASE WBBL"/>
    <property type="match status" value="1"/>
</dbReference>
<dbReference type="SUPFAM" id="SSF53448">
    <property type="entry name" value="Nucleotide-diphospho-sugar transferases"/>
    <property type="match status" value="1"/>
</dbReference>
<name>A0A916WY52_9MICO</name>
<comment type="pathway">
    <text evidence="1">Cell wall biogenesis; cell wall polysaccharide biosynthesis.</text>
</comment>
<keyword evidence="8" id="KW-1185">Reference proteome</keyword>
<dbReference type="RefSeq" id="WP_229749798.1">
    <property type="nucleotide sequence ID" value="NZ_BMHI01000005.1"/>
</dbReference>
<proteinExistence type="inferred from homology"/>
<keyword evidence="3" id="KW-0328">Glycosyltransferase</keyword>
<evidence type="ECO:0000256" key="1">
    <source>
        <dbReference type="ARBA" id="ARBA00004776"/>
    </source>
</evidence>
<keyword evidence="4 7" id="KW-0808">Transferase</keyword>
<evidence type="ECO:0000256" key="5">
    <source>
        <dbReference type="SAM" id="MobiDB-lite"/>
    </source>
</evidence>
<dbReference type="Gene3D" id="3.90.550.10">
    <property type="entry name" value="Spore Coat Polysaccharide Biosynthesis Protein SpsA, Chain A"/>
    <property type="match status" value="1"/>
</dbReference>
<evidence type="ECO:0000256" key="3">
    <source>
        <dbReference type="ARBA" id="ARBA00022676"/>
    </source>
</evidence>
<organism evidence="7 8">
    <name type="scientific">Flexivirga endophytica</name>
    <dbReference type="NCBI Taxonomy" id="1849103"/>
    <lineage>
        <taxon>Bacteria</taxon>
        <taxon>Bacillati</taxon>
        <taxon>Actinomycetota</taxon>
        <taxon>Actinomycetes</taxon>
        <taxon>Micrococcales</taxon>
        <taxon>Dermacoccaceae</taxon>
        <taxon>Flexivirga</taxon>
    </lineage>
</organism>
<dbReference type="Pfam" id="PF00535">
    <property type="entry name" value="Glycos_transf_2"/>
    <property type="match status" value="1"/>
</dbReference>
<reference evidence="7" key="2">
    <citation type="submission" date="2020-09" db="EMBL/GenBank/DDBJ databases">
        <authorList>
            <person name="Sun Q."/>
            <person name="Zhou Y."/>
        </authorList>
    </citation>
    <scope>NUCLEOTIDE SEQUENCE</scope>
    <source>
        <strain evidence="7">CGMCC 1.15085</strain>
    </source>
</reference>
<dbReference type="InterPro" id="IPR001173">
    <property type="entry name" value="Glyco_trans_2-like"/>
</dbReference>
<evidence type="ECO:0000259" key="6">
    <source>
        <dbReference type="Pfam" id="PF00535"/>
    </source>
</evidence>
<reference evidence="7" key="1">
    <citation type="journal article" date="2014" name="Int. J. Syst. Evol. Microbiol.">
        <title>Complete genome sequence of Corynebacterium casei LMG S-19264T (=DSM 44701T), isolated from a smear-ripened cheese.</title>
        <authorList>
            <consortium name="US DOE Joint Genome Institute (JGI-PGF)"/>
            <person name="Walter F."/>
            <person name="Albersmeier A."/>
            <person name="Kalinowski J."/>
            <person name="Ruckert C."/>
        </authorList>
    </citation>
    <scope>NUCLEOTIDE SEQUENCE</scope>
    <source>
        <strain evidence="7">CGMCC 1.15085</strain>
    </source>
</reference>
<evidence type="ECO:0000313" key="8">
    <source>
        <dbReference type="Proteomes" id="UP000636793"/>
    </source>
</evidence>
<dbReference type="GO" id="GO:0016757">
    <property type="term" value="F:glycosyltransferase activity"/>
    <property type="evidence" value="ECO:0007669"/>
    <property type="project" value="UniProtKB-KW"/>
</dbReference>
<dbReference type="InterPro" id="IPR029044">
    <property type="entry name" value="Nucleotide-diphossugar_trans"/>
</dbReference>
<comment type="similarity">
    <text evidence="2">Belongs to the glycosyltransferase 2 family.</text>
</comment>
<evidence type="ECO:0000313" key="7">
    <source>
        <dbReference type="EMBL" id="GGB38927.1"/>
    </source>
</evidence>
<dbReference type="Proteomes" id="UP000636793">
    <property type="component" value="Unassembled WGS sequence"/>
</dbReference>
<feature type="region of interest" description="Disordered" evidence="5">
    <location>
        <begin position="1"/>
        <end position="26"/>
    </location>
</feature>
<dbReference type="AlphaFoldDB" id="A0A916WY52"/>
<gene>
    <name evidence="7" type="ORF">GCM10011492_32130</name>
</gene>